<evidence type="ECO:0000256" key="2">
    <source>
        <dbReference type="ARBA" id="ARBA00034772"/>
    </source>
</evidence>
<keyword evidence="1" id="KW-0456">Lyase</keyword>
<proteinExistence type="inferred from homology"/>
<evidence type="ECO:0000313" key="5">
    <source>
        <dbReference type="EMBL" id="GMA89704.1"/>
    </source>
</evidence>
<evidence type="ECO:0000256" key="3">
    <source>
        <dbReference type="SAM" id="MobiDB-lite"/>
    </source>
</evidence>
<feature type="compositionally biased region" description="Low complexity" evidence="3">
    <location>
        <begin position="421"/>
        <end position="436"/>
    </location>
</feature>
<comment type="caution">
    <text evidence="5">The sequence shown here is derived from an EMBL/GenBank/DDBJ whole genome shotgun (WGS) entry which is preliminary data.</text>
</comment>
<dbReference type="Pfam" id="PF00206">
    <property type="entry name" value="Lyase_1"/>
    <property type="match status" value="1"/>
</dbReference>
<evidence type="ECO:0000313" key="6">
    <source>
        <dbReference type="Proteomes" id="UP001157069"/>
    </source>
</evidence>
<dbReference type="Proteomes" id="UP001157069">
    <property type="component" value="Unassembled WGS sequence"/>
</dbReference>
<feature type="region of interest" description="Disordered" evidence="3">
    <location>
        <begin position="407"/>
        <end position="436"/>
    </location>
</feature>
<reference evidence="6" key="1">
    <citation type="journal article" date="2019" name="Int. J. Syst. Evol. Microbiol.">
        <title>The Global Catalogue of Microorganisms (GCM) 10K type strain sequencing project: providing services to taxonomists for standard genome sequencing and annotation.</title>
        <authorList>
            <consortium name="The Broad Institute Genomics Platform"/>
            <consortium name="The Broad Institute Genome Sequencing Center for Infectious Disease"/>
            <person name="Wu L."/>
            <person name="Ma J."/>
        </authorList>
    </citation>
    <scope>NUCLEOTIDE SEQUENCE [LARGE SCALE GENOMIC DNA]</scope>
    <source>
        <strain evidence="6">NBRC 108755</strain>
    </source>
</reference>
<dbReference type="InterPro" id="IPR020557">
    <property type="entry name" value="Fumarate_lyase_CS"/>
</dbReference>
<dbReference type="PRINTS" id="PR00149">
    <property type="entry name" value="FUMRATELYASE"/>
</dbReference>
<gene>
    <name evidence="5" type="ORF">GCM10025869_02330</name>
</gene>
<dbReference type="InterPro" id="IPR022761">
    <property type="entry name" value="Fumarate_lyase_N"/>
</dbReference>
<keyword evidence="6" id="KW-1185">Reference proteome</keyword>
<sequence length="436" mass="44482">MSSDDRPEAAEPHDVGLLSPVSILVADAVSDAAVVERMVAAELALLRAYVAEGHAPASVGAAAEAVSVAIELSALARDAVPGGNPVIPLVALLRRQVAAVDDDAAGWVHRGATSQDILDTALMLLCRDVAAAIEQQLARAIAATAALAERHRDDPAAARTLTQHAVPTTLGLKAALWTRGLVRARAELARVAATLPAQLGGAGGTLAAIAERIGVDAALELPRAYARELGLAAPASVWHTDRAPVTAIGAALAGVVSTAGVLASDVAQLARTEVGEASPASGGGSSTMPQKANPVDAVLVRSAALRAPSLLATLQLAAGLAVDERPDGAWHAEWPTLQELLRLTLGTAERTAALAEGLVLHPERARANLDATAGAILSERLAIHLTPLIGRERFDALVADAAGARCAPASPRCPRQPNSISTRSSTRAATSAWPDA</sequence>
<dbReference type="EMBL" id="BSVA01000001">
    <property type="protein sequence ID" value="GMA89704.1"/>
    <property type="molecule type" value="Genomic_DNA"/>
</dbReference>
<dbReference type="InterPro" id="IPR024083">
    <property type="entry name" value="Fumarase/histidase_N"/>
</dbReference>
<evidence type="ECO:0000256" key="1">
    <source>
        <dbReference type="ARBA" id="ARBA00023239"/>
    </source>
</evidence>
<dbReference type="PROSITE" id="PS00163">
    <property type="entry name" value="FUMARATE_LYASES"/>
    <property type="match status" value="1"/>
</dbReference>
<dbReference type="PANTHER" id="PTHR43172">
    <property type="entry name" value="ADENYLOSUCCINATE LYASE"/>
    <property type="match status" value="1"/>
</dbReference>
<dbReference type="Gene3D" id="1.20.200.10">
    <property type="entry name" value="Fumarase/aspartase (Central domain)"/>
    <property type="match status" value="1"/>
</dbReference>
<dbReference type="InterPro" id="IPR008948">
    <property type="entry name" value="L-Aspartase-like"/>
</dbReference>
<dbReference type="PANTHER" id="PTHR43172:SF2">
    <property type="entry name" value="ADENYLOSUCCINATE LYASE C-TERMINAL DOMAIN-CONTAINING PROTEIN"/>
    <property type="match status" value="1"/>
</dbReference>
<protein>
    <submittedName>
        <fullName evidence="5">3-carboxy-cis,cis-muconate cycloisomerase</fullName>
    </submittedName>
</protein>
<name>A0ABQ6JRH9_9MICO</name>
<dbReference type="SUPFAM" id="SSF48557">
    <property type="entry name" value="L-aspartase-like"/>
    <property type="match status" value="1"/>
</dbReference>
<accession>A0ABQ6JRH9</accession>
<dbReference type="InterPro" id="IPR000362">
    <property type="entry name" value="Fumarate_lyase_fam"/>
</dbReference>
<comment type="similarity">
    <text evidence="2">Belongs to the class-II fumarase/aspartase family.</text>
</comment>
<feature type="domain" description="Fumarate lyase N-terminal" evidence="4">
    <location>
        <begin position="101"/>
        <end position="306"/>
    </location>
</feature>
<dbReference type="Gene3D" id="1.10.275.10">
    <property type="entry name" value="Fumarase/aspartase (N-terminal domain)"/>
    <property type="match status" value="1"/>
</dbReference>
<organism evidence="5 6">
    <name type="scientific">Homoserinibacter gongjuensis</name>
    <dbReference type="NCBI Taxonomy" id="1162968"/>
    <lineage>
        <taxon>Bacteria</taxon>
        <taxon>Bacillati</taxon>
        <taxon>Actinomycetota</taxon>
        <taxon>Actinomycetes</taxon>
        <taxon>Micrococcales</taxon>
        <taxon>Microbacteriaceae</taxon>
        <taxon>Homoserinibacter</taxon>
    </lineage>
</organism>
<evidence type="ECO:0000259" key="4">
    <source>
        <dbReference type="Pfam" id="PF00206"/>
    </source>
</evidence>